<evidence type="ECO:0000313" key="1">
    <source>
        <dbReference type="EMBL" id="DAF93664.1"/>
    </source>
</evidence>
<organism evidence="1">
    <name type="scientific">Myoviridae sp. ctshb19</name>
    <dbReference type="NCBI Taxonomy" id="2825194"/>
    <lineage>
        <taxon>Viruses</taxon>
        <taxon>Duplodnaviria</taxon>
        <taxon>Heunggongvirae</taxon>
        <taxon>Uroviricota</taxon>
        <taxon>Caudoviricetes</taxon>
    </lineage>
</organism>
<accession>A0A8S5UGR4</accession>
<protein>
    <submittedName>
        <fullName evidence="1">Uncharacterized protein</fullName>
    </submittedName>
</protein>
<proteinExistence type="predicted"/>
<name>A0A8S5UGR4_9CAUD</name>
<dbReference type="EMBL" id="BK016086">
    <property type="protein sequence ID" value="DAF93664.1"/>
    <property type="molecule type" value="Genomic_DNA"/>
</dbReference>
<reference evidence="1" key="1">
    <citation type="journal article" date="2021" name="Proc. Natl. Acad. Sci. U.S.A.">
        <title>A Catalog of Tens of Thousands of Viruses from Human Metagenomes Reveals Hidden Associations with Chronic Diseases.</title>
        <authorList>
            <person name="Tisza M.J."/>
            <person name="Buck C.B."/>
        </authorList>
    </citation>
    <scope>NUCLEOTIDE SEQUENCE</scope>
    <source>
        <strain evidence="1">Ctshb19</strain>
    </source>
</reference>
<sequence length="309" mass="33745">MNVQNYTGVLALITEAMQDRGDPSRIRRIQVTEEEMDEIVRSGAFRTSVCTHYGTSDVPVMSNIKTGFDGKVISFYLLDTLICLGPWQPRGPLATVTYGPLTTQQKAETSFVRTVDGKNYMLAGTGNPADDFVLGSNANIELGLAARKVNNSAYQGDGAGGFDIELDEALGESWNFAVTVGSLKEGVTDVTQMYDISLYLDVDASDETEPLKWDLMFGKTLDGKGMSYAWFNNGIRVVSDAATNELHSVSQTIQRYEFPFISHALPLDTERTKQGVPLGMYTIKLEAKPRLAAGDAVSIEILANVVKKS</sequence>